<dbReference type="Proteomes" id="UP000749559">
    <property type="component" value="Unassembled WGS sequence"/>
</dbReference>
<sequence>MFGVFAVEKGQQLSGTMKALILLVKAILWLVAIFQWFISLIFSLIYSGKSDKVPPITDDLLFESASALARQIRSRKLTSTDVVQRYIKRIKDVNPIINAMVKNRFRDALKEAKKVDEILDSGDIPEEYSEEKKPFLGVPVSIKECFALVGMPNNSGLEARKQLRCHEDAPVVANIRQSGAIPLGVTNTSELCMWLESANWVYGRTKNAYDTTRLVGGSSGGEGSLISAAGSVFGLGSDIGGSIRMPAFFNGIFGHKPTHGVVPNEGQFPNADSAIQEYLLCTGPLCRYADDLEPMLKVMAGDGVKKLKLGTEVDLSKIKVYSIAENGGLLESSVEYDLRHAQKQVESYFKNDLQVPVENVVIKQLRHSLAIWASKMSEGDEKQTFCELMGSGTHLNCWLELLKHMIGKSTHTLPAICLGMVEIFGKLPNDKVVRLNAIAEELKQEINDLLGDNGILLYPTHPKVTYYHNEPLVYPFNFPYTGIMNVLGFPVTQVPLGLGSKGQPLGLQVVGGYHNDHLTLAVARQLEKAFGGWVPPS</sequence>
<dbReference type="EMBL" id="CAIIXF020000011">
    <property type="protein sequence ID" value="CAH1799494.1"/>
    <property type="molecule type" value="Genomic_DNA"/>
</dbReference>
<comment type="similarity">
    <text evidence="1">Belongs to the amidase family.</text>
</comment>
<dbReference type="Gene3D" id="3.90.1300.10">
    <property type="entry name" value="Amidase signature (AS) domain"/>
    <property type="match status" value="1"/>
</dbReference>
<protein>
    <submittedName>
        <fullName evidence="2">Uncharacterized protein</fullName>
    </submittedName>
</protein>
<dbReference type="InterPro" id="IPR020556">
    <property type="entry name" value="Amidase_CS"/>
</dbReference>
<proteinExistence type="inferred from homology"/>
<dbReference type="InterPro" id="IPR023631">
    <property type="entry name" value="Amidase_dom"/>
</dbReference>
<reference evidence="2" key="1">
    <citation type="submission" date="2022-03" db="EMBL/GenBank/DDBJ databases">
        <authorList>
            <person name="Martin C."/>
        </authorList>
    </citation>
    <scope>NUCLEOTIDE SEQUENCE</scope>
</reference>
<organism evidence="2 3">
    <name type="scientific">Owenia fusiformis</name>
    <name type="common">Polychaete worm</name>
    <dbReference type="NCBI Taxonomy" id="6347"/>
    <lineage>
        <taxon>Eukaryota</taxon>
        <taxon>Metazoa</taxon>
        <taxon>Spiralia</taxon>
        <taxon>Lophotrochozoa</taxon>
        <taxon>Annelida</taxon>
        <taxon>Polychaeta</taxon>
        <taxon>Sedentaria</taxon>
        <taxon>Canalipalpata</taxon>
        <taxon>Sabellida</taxon>
        <taxon>Oweniida</taxon>
        <taxon>Oweniidae</taxon>
        <taxon>Owenia</taxon>
    </lineage>
</organism>
<evidence type="ECO:0000313" key="3">
    <source>
        <dbReference type="Proteomes" id="UP000749559"/>
    </source>
</evidence>
<dbReference type="SUPFAM" id="SSF75304">
    <property type="entry name" value="Amidase signature (AS) enzymes"/>
    <property type="match status" value="1"/>
</dbReference>
<gene>
    <name evidence="2" type="ORF">OFUS_LOCUS23502</name>
</gene>
<accession>A0A8J1TD97</accession>
<dbReference type="PIRSF" id="PIRSF001221">
    <property type="entry name" value="Amidase_fungi"/>
    <property type="match status" value="1"/>
</dbReference>
<dbReference type="OrthoDB" id="6428749at2759"/>
<name>A0A8J1TD97_OWEFU</name>
<evidence type="ECO:0000256" key="1">
    <source>
        <dbReference type="ARBA" id="ARBA00009199"/>
    </source>
</evidence>
<dbReference type="PANTHER" id="PTHR43372">
    <property type="entry name" value="FATTY-ACID AMIDE HYDROLASE"/>
    <property type="match status" value="1"/>
</dbReference>
<dbReference type="GO" id="GO:0012505">
    <property type="term" value="C:endomembrane system"/>
    <property type="evidence" value="ECO:0007669"/>
    <property type="project" value="TreeGrafter"/>
</dbReference>
<dbReference type="PANTHER" id="PTHR43372:SF4">
    <property type="entry name" value="FATTY-ACID AMIDE HYDROLASE 2"/>
    <property type="match status" value="1"/>
</dbReference>
<dbReference type="Pfam" id="PF01425">
    <property type="entry name" value="Amidase"/>
    <property type="match status" value="1"/>
</dbReference>
<dbReference type="InterPro" id="IPR052739">
    <property type="entry name" value="FAAH2"/>
</dbReference>
<dbReference type="InterPro" id="IPR036928">
    <property type="entry name" value="AS_sf"/>
</dbReference>
<dbReference type="PROSITE" id="PS00571">
    <property type="entry name" value="AMIDASES"/>
    <property type="match status" value="1"/>
</dbReference>
<dbReference type="AlphaFoldDB" id="A0A8J1TD97"/>
<keyword evidence="3" id="KW-1185">Reference proteome</keyword>
<evidence type="ECO:0000313" key="2">
    <source>
        <dbReference type="EMBL" id="CAH1799494.1"/>
    </source>
</evidence>
<comment type="caution">
    <text evidence="2">The sequence shown here is derived from an EMBL/GenBank/DDBJ whole genome shotgun (WGS) entry which is preliminary data.</text>
</comment>